<feature type="domain" description="ABC transporter" evidence="11">
    <location>
        <begin position="938"/>
        <end position="1168"/>
    </location>
</feature>
<keyword evidence="8 10" id="KW-0472">Membrane</keyword>
<dbReference type="Pfam" id="PF00005">
    <property type="entry name" value="ABC_tran"/>
    <property type="match status" value="1"/>
</dbReference>
<dbReference type="Gene3D" id="3.40.50.300">
    <property type="entry name" value="P-loop containing nucleotide triphosphate hydrolases"/>
    <property type="match status" value="1"/>
</dbReference>
<evidence type="ECO:0000256" key="4">
    <source>
        <dbReference type="ARBA" id="ARBA00022737"/>
    </source>
</evidence>
<feature type="transmembrane region" description="Helical" evidence="10">
    <location>
        <begin position="25"/>
        <end position="43"/>
    </location>
</feature>
<dbReference type="GO" id="GO:0016020">
    <property type="term" value="C:membrane"/>
    <property type="evidence" value="ECO:0007669"/>
    <property type="project" value="UniProtKB-SubCell"/>
</dbReference>
<feature type="transmembrane region" description="Helical" evidence="10">
    <location>
        <begin position="749"/>
        <end position="769"/>
    </location>
</feature>
<reference evidence="13" key="1">
    <citation type="submission" date="2022-11" db="UniProtKB">
        <authorList>
            <consortium name="WormBaseParasite"/>
        </authorList>
    </citation>
    <scope>IDENTIFICATION</scope>
</reference>
<evidence type="ECO:0000256" key="9">
    <source>
        <dbReference type="SAM" id="MobiDB-lite"/>
    </source>
</evidence>
<dbReference type="Proteomes" id="UP000887566">
    <property type="component" value="Unplaced"/>
</dbReference>
<dbReference type="SUPFAM" id="SSF52540">
    <property type="entry name" value="P-loop containing nucleoside triphosphate hydrolases"/>
    <property type="match status" value="1"/>
</dbReference>
<dbReference type="FunFam" id="3.40.50.300:FF:000298">
    <property type="entry name" value="ATP-binding cassette sub-family A member 12"/>
    <property type="match status" value="1"/>
</dbReference>
<keyword evidence="7 10" id="KW-1133">Transmembrane helix</keyword>
<evidence type="ECO:0000256" key="5">
    <source>
        <dbReference type="ARBA" id="ARBA00022741"/>
    </source>
</evidence>
<evidence type="ECO:0000256" key="6">
    <source>
        <dbReference type="ARBA" id="ARBA00022840"/>
    </source>
</evidence>
<evidence type="ECO:0000313" key="12">
    <source>
        <dbReference type="Proteomes" id="UP000887566"/>
    </source>
</evidence>
<name>A0A914WXV9_9BILA</name>
<keyword evidence="4" id="KW-0677">Repeat</keyword>
<keyword evidence="2" id="KW-0813">Transport</keyword>
<keyword evidence="3 10" id="KW-0812">Transmembrane</keyword>
<protein>
    <submittedName>
        <fullName evidence="13">ABC transporter domain-containing protein</fullName>
    </submittedName>
</protein>
<feature type="region of interest" description="Disordered" evidence="9">
    <location>
        <begin position="1316"/>
        <end position="1363"/>
    </location>
</feature>
<evidence type="ECO:0000256" key="3">
    <source>
        <dbReference type="ARBA" id="ARBA00022692"/>
    </source>
</evidence>
<dbReference type="PROSITE" id="PS50893">
    <property type="entry name" value="ABC_TRANSPORTER_2"/>
    <property type="match status" value="1"/>
</dbReference>
<dbReference type="PROSITE" id="PS00211">
    <property type="entry name" value="ABC_TRANSPORTER_1"/>
    <property type="match status" value="1"/>
</dbReference>
<evidence type="ECO:0000256" key="10">
    <source>
        <dbReference type="SAM" id="Phobius"/>
    </source>
</evidence>
<keyword evidence="12" id="KW-1185">Reference proteome</keyword>
<dbReference type="InterPro" id="IPR017871">
    <property type="entry name" value="ABC_transporter-like_CS"/>
</dbReference>
<feature type="transmembrane region" description="Helical" evidence="10">
    <location>
        <begin position="672"/>
        <end position="693"/>
    </location>
</feature>
<keyword evidence="6" id="KW-0067">ATP-binding</keyword>
<feature type="compositionally biased region" description="Polar residues" evidence="9">
    <location>
        <begin position="1329"/>
        <end position="1343"/>
    </location>
</feature>
<dbReference type="InterPro" id="IPR003593">
    <property type="entry name" value="AAA+_ATPase"/>
</dbReference>
<dbReference type="PANTHER" id="PTHR19229:SF250">
    <property type="entry name" value="ABC TRANSPORTER DOMAIN-CONTAINING PROTEIN-RELATED"/>
    <property type="match status" value="1"/>
</dbReference>
<keyword evidence="5" id="KW-0547">Nucleotide-binding</keyword>
<dbReference type="PANTHER" id="PTHR19229">
    <property type="entry name" value="ATP-BINDING CASSETTE TRANSPORTER SUBFAMILY A ABCA"/>
    <property type="match status" value="1"/>
</dbReference>
<dbReference type="InterPro" id="IPR026082">
    <property type="entry name" value="ABCA"/>
</dbReference>
<evidence type="ECO:0000259" key="11">
    <source>
        <dbReference type="PROSITE" id="PS50893"/>
    </source>
</evidence>
<comment type="subcellular location">
    <subcellularLocation>
        <location evidence="1">Membrane</location>
        <topology evidence="1">Multi-pass membrane protein</topology>
    </subcellularLocation>
</comment>
<dbReference type="InterPro" id="IPR003439">
    <property type="entry name" value="ABC_transporter-like_ATP-bd"/>
</dbReference>
<sequence>MTSVWTQLRLLLWKNFMIRRRQKKWLTVELLTPVVLFLFLALIRTRDFSDPNPTCHYDAKAMPGTGLLPFLQSLLCGLANTCQSKPTTGDDQGIVGRNMPNDSLLVTTLRDVSKFLSSTGADSEPLQMLARDLVKIVQTLAHLPVSDPAYADPNVPIASFFNKGTNISSVLNDELKNYTAAEMLSTASLTPYFFVTALRELLPSLNNLTAGSGMQLAMQLLPVADEIIKEAFCDADSRRKSVVLVNGGDPPEQLCNFSIFNLAIGIYFGGENPFNASGAIVAVAHALPALTGRNITAATALDLLAISTSLQNELGASNLQALIKDVFDFFASAGNGTSGVLDTLTCGQLNSLRSQVNTGSTTLGGGSNALQEFIEKVMNSSAPSPGPGNGTLGECGSIVIQKDPPGCDRVMFLPQLHSVLLGYILVTPPAPAVKKLVAKLESLLRDINAVRNSLFRFNSDGAAYQDALANSDLSKAMAVVRDMIDHLNKTMGGLPLPPAWQSAITTVEHLFGPANDSRSLFPLIKNPVDMLANFTKCIATNRFVFADNERQLEEMGICLGGQNLYFTGLVFVNVSDDAAEFPLLTTYKIRPANALSDSTMYSRDSASHIAPRDNPIRDLKYLTFGFSFLQDAVERALIEMRTNESVPIGTYAQQTPHPCYNRDRFAELIPGFVPLFIVLSWIIPAALVVKNIVHEKELRLKEVMRVMGLGDAVHWVAWGLQAFVTQFISVILIVGLLKVGSIPRSDASVLFVLLTLFSVSCITQCLLLATFFSRANIATAATTIFYFLARFPYDIGRRRIQGFWPKMISCLMSQSAIGWGFNEVAMWEQRRIGVQWSNIRLSGNEYGGDINLLSILVAFVVEIFIHLLLTWYISAVFPGQYGIAEPWYFFVTRKYWLGPKIARNGPDELERSEKFDSIAQVHPSEDFEAEPVGVRLAVDIRNLKKTYSNGTKAVDGLSVRFYESQITSFLGHNGAGKTTTMSILTGLYPPTSGTAYIYDKDIRTDIQEIRKSLGMCPQHNVLFDTLTVKEQLRFYAGLKGMDASQASTEIDQMIKDIGLSDKGNEFADQLSGGMKRKLSIGIAFIGGSRTVILDEPTAGVDPHARRGIWDLLIKYKQGRTIIMSTHHMDEADVLGDRIAIVAEGRLRAWGSSLFLKTRFGSGYRLTVLKAGGIGASRSNPSLPDLVPPAGSASFLDSSSSKIKRNSLLPPLNDSSGLVDFVTSRVDGSQLVEEFHQEIVFSLPLAFDLDAMQRFFLELDDNLSRFAVASYGISASSLEEIFLTVAPMREDSLKKEHVGCQCLRGLTQHLRLNKGAKNRSDAGELMQDDSGLSESNESLTTTGLNKKETKSSGDEGPAQETKRLKKFAKHPSVRYIESSSALAMHRIKAMQYKRLHNFRRSPKGAFCELVLPVLLILVATISYSLVGQSMGVKQNQPPLLLNPWLYGDSNYPNVIFYSIENNDTNPSGQKYFDALTDWPGLGVKCVPDDPFSDPNDDMVCNGNNTWVDPPSNETFAYNVSQQCGCGSDSLWQCTYNDYWPKPSARWTNTSDILVDMTARNISQWILMSYQEFLFNRYGGFSLGEIDKKAMDERDVQNATVGVDRLTALIDEIGRNLSIVVHVNASFVNDPFDQNRTVSGVLKKALASMTTAENVQV</sequence>
<dbReference type="GO" id="GO:0005524">
    <property type="term" value="F:ATP binding"/>
    <property type="evidence" value="ECO:0007669"/>
    <property type="project" value="UniProtKB-KW"/>
</dbReference>
<dbReference type="WBParaSite" id="PSAMB.scaffold5665size11151.g27041.t2">
    <property type="protein sequence ID" value="PSAMB.scaffold5665size11151.g27041.t2"/>
    <property type="gene ID" value="PSAMB.scaffold5665size11151.g27041"/>
</dbReference>
<dbReference type="InterPro" id="IPR013525">
    <property type="entry name" value="ABC2_TM"/>
</dbReference>
<dbReference type="SMART" id="SM00382">
    <property type="entry name" value="AAA"/>
    <property type="match status" value="1"/>
</dbReference>
<dbReference type="GO" id="GO:0140359">
    <property type="term" value="F:ABC-type transporter activity"/>
    <property type="evidence" value="ECO:0007669"/>
    <property type="project" value="InterPro"/>
</dbReference>
<dbReference type="GO" id="GO:0016887">
    <property type="term" value="F:ATP hydrolysis activity"/>
    <property type="evidence" value="ECO:0007669"/>
    <property type="project" value="InterPro"/>
</dbReference>
<evidence type="ECO:0000256" key="1">
    <source>
        <dbReference type="ARBA" id="ARBA00004141"/>
    </source>
</evidence>
<organism evidence="12 13">
    <name type="scientific">Plectus sambesii</name>
    <dbReference type="NCBI Taxonomy" id="2011161"/>
    <lineage>
        <taxon>Eukaryota</taxon>
        <taxon>Metazoa</taxon>
        <taxon>Ecdysozoa</taxon>
        <taxon>Nematoda</taxon>
        <taxon>Chromadorea</taxon>
        <taxon>Plectida</taxon>
        <taxon>Plectina</taxon>
        <taxon>Plectoidea</taxon>
        <taxon>Plectidae</taxon>
        <taxon>Plectus</taxon>
    </lineage>
</organism>
<proteinExistence type="predicted"/>
<dbReference type="GO" id="GO:0005319">
    <property type="term" value="F:lipid transporter activity"/>
    <property type="evidence" value="ECO:0007669"/>
    <property type="project" value="TreeGrafter"/>
</dbReference>
<evidence type="ECO:0000313" key="13">
    <source>
        <dbReference type="WBParaSite" id="PSAMB.scaffold5665size11151.g27041.t2"/>
    </source>
</evidence>
<evidence type="ECO:0000256" key="8">
    <source>
        <dbReference type="ARBA" id="ARBA00023136"/>
    </source>
</evidence>
<dbReference type="CDD" id="cd03263">
    <property type="entry name" value="ABC_subfamily_A"/>
    <property type="match status" value="1"/>
</dbReference>
<evidence type="ECO:0000256" key="7">
    <source>
        <dbReference type="ARBA" id="ARBA00022989"/>
    </source>
</evidence>
<feature type="transmembrane region" description="Helical" evidence="10">
    <location>
        <begin position="850"/>
        <end position="873"/>
    </location>
</feature>
<dbReference type="InterPro" id="IPR027417">
    <property type="entry name" value="P-loop_NTPase"/>
</dbReference>
<accession>A0A914WXV9</accession>
<dbReference type="Pfam" id="PF12698">
    <property type="entry name" value="ABC2_membrane_3"/>
    <property type="match status" value="1"/>
</dbReference>
<feature type="transmembrane region" description="Helical" evidence="10">
    <location>
        <begin position="713"/>
        <end position="737"/>
    </location>
</feature>
<evidence type="ECO:0000256" key="2">
    <source>
        <dbReference type="ARBA" id="ARBA00022448"/>
    </source>
</evidence>